<gene>
    <name evidence="1" type="ORF">RF11_06677</name>
</gene>
<dbReference type="OrthoDB" id="5977738at2759"/>
<comment type="caution">
    <text evidence="1">The sequence shown here is derived from an EMBL/GenBank/DDBJ whole genome shotgun (WGS) entry which is preliminary data.</text>
</comment>
<proteinExistence type="predicted"/>
<sequence length="100" mass="11978">MFINKREGTFSFQEVETIKENGIYSQKELLCDIIDEDCTRTVQRVRDLFFKRTNITISRSTAARCLKEFHYTLKMVRVIPEWRNNTSTILLREEYAINFC</sequence>
<evidence type="ECO:0000313" key="2">
    <source>
        <dbReference type="Proteomes" id="UP000031668"/>
    </source>
</evidence>
<accession>A0A0C2MJC5</accession>
<keyword evidence="2" id="KW-1185">Reference proteome</keyword>
<name>A0A0C2MJC5_THEKT</name>
<protein>
    <recommendedName>
        <fullName evidence="3">Transposase Tc1-like domain-containing protein</fullName>
    </recommendedName>
</protein>
<dbReference type="AlphaFoldDB" id="A0A0C2MJC5"/>
<dbReference type="EMBL" id="JWZT01005273">
    <property type="protein sequence ID" value="KII61721.1"/>
    <property type="molecule type" value="Genomic_DNA"/>
</dbReference>
<evidence type="ECO:0000313" key="1">
    <source>
        <dbReference type="EMBL" id="KII61721.1"/>
    </source>
</evidence>
<reference evidence="1 2" key="1">
    <citation type="journal article" date="2014" name="Genome Biol. Evol.">
        <title>The genome of the myxosporean Thelohanellus kitauei shows adaptations to nutrient acquisition within its fish host.</title>
        <authorList>
            <person name="Yang Y."/>
            <person name="Xiong J."/>
            <person name="Zhou Z."/>
            <person name="Huo F."/>
            <person name="Miao W."/>
            <person name="Ran C."/>
            <person name="Liu Y."/>
            <person name="Zhang J."/>
            <person name="Feng J."/>
            <person name="Wang M."/>
            <person name="Wang M."/>
            <person name="Wang L."/>
            <person name="Yao B."/>
        </authorList>
    </citation>
    <scope>NUCLEOTIDE SEQUENCE [LARGE SCALE GENOMIC DNA]</scope>
    <source>
        <strain evidence="1">Wuqing</strain>
    </source>
</reference>
<organism evidence="1 2">
    <name type="scientific">Thelohanellus kitauei</name>
    <name type="common">Myxosporean</name>
    <dbReference type="NCBI Taxonomy" id="669202"/>
    <lineage>
        <taxon>Eukaryota</taxon>
        <taxon>Metazoa</taxon>
        <taxon>Cnidaria</taxon>
        <taxon>Myxozoa</taxon>
        <taxon>Myxosporea</taxon>
        <taxon>Bivalvulida</taxon>
        <taxon>Platysporina</taxon>
        <taxon>Myxobolidae</taxon>
        <taxon>Thelohanellus</taxon>
    </lineage>
</organism>
<dbReference type="Proteomes" id="UP000031668">
    <property type="component" value="Unassembled WGS sequence"/>
</dbReference>
<evidence type="ECO:0008006" key="3">
    <source>
        <dbReference type="Google" id="ProtNLM"/>
    </source>
</evidence>